<evidence type="ECO:0000313" key="5">
    <source>
        <dbReference type="Proteomes" id="UP001151760"/>
    </source>
</evidence>
<dbReference type="InterPro" id="IPR039537">
    <property type="entry name" value="Retrotran_Ty1/copia-like"/>
</dbReference>
<dbReference type="InterPro" id="IPR013103">
    <property type="entry name" value="RVT_2"/>
</dbReference>
<reference evidence="4" key="2">
    <citation type="submission" date="2022-01" db="EMBL/GenBank/DDBJ databases">
        <authorList>
            <person name="Yamashiro T."/>
            <person name="Shiraishi A."/>
            <person name="Satake H."/>
            <person name="Nakayama K."/>
        </authorList>
    </citation>
    <scope>NUCLEOTIDE SEQUENCE</scope>
</reference>
<evidence type="ECO:0000256" key="2">
    <source>
        <dbReference type="ARBA" id="ARBA00022801"/>
    </source>
</evidence>
<gene>
    <name evidence="4" type="ORF">Tco_0937676</name>
</gene>
<organism evidence="4 5">
    <name type="scientific">Tanacetum coccineum</name>
    <dbReference type="NCBI Taxonomy" id="301880"/>
    <lineage>
        <taxon>Eukaryota</taxon>
        <taxon>Viridiplantae</taxon>
        <taxon>Streptophyta</taxon>
        <taxon>Embryophyta</taxon>
        <taxon>Tracheophyta</taxon>
        <taxon>Spermatophyta</taxon>
        <taxon>Magnoliopsida</taxon>
        <taxon>eudicotyledons</taxon>
        <taxon>Gunneridae</taxon>
        <taxon>Pentapetalae</taxon>
        <taxon>asterids</taxon>
        <taxon>campanulids</taxon>
        <taxon>Asterales</taxon>
        <taxon>Asteraceae</taxon>
        <taxon>Asteroideae</taxon>
        <taxon>Anthemideae</taxon>
        <taxon>Anthemidinae</taxon>
        <taxon>Tanacetum</taxon>
    </lineage>
</organism>
<sequence length="919" mass="104694">MHMITKPQVFYDDTNKQALGYQNSFYLKKAQQIKPMLYDGSVISSQHVVIPMIDDEETLILEEVSRSKMLAKQNDPISKEKKINATPINYVELNQLSENFGKRFVLQQELSAEQAFWLQTSNPNIVKSDISPVRIEAPSELPKKGNGGLNTLKLFLNEIIPFLKTLKDIFDVFDKDLLNEVTEVQIVFNQMDAAVQQCSVDKQCFAIHKKELFLENDRLLQQIMSQDILLTVMNSTTIYGDSANLGMQSSESFVKCFNLDAEFLKKQKCDKSCDNQNALEIPEYFENNNLKAHLQAKDTTIRKLKEHIKSMRENDKEETIKQDIDEIETINIELEHRTFKLDLDPLAPRLLKNRDAHIDYLKYTQEQADILQGIVKQAKAKQPLDNALDFACLSKKAKIVESRIANNSEPNHSWGSNATDVPSSSSLVNDRLSILFFGTVRFRNEQIEKIIGYGDYQLGNVTISRVYYVEGLEHNLFSVGQFSDLEDAFQKNTCFILDLDGVDLLSGSKDTNLNTISLDDMLKTSLITKDGFARGIPKLKFKKDHLCLACALGKSKKSSHQPKAGDTNQEKLYLLHMDLCGPMRVESINEKKYILVIVDEALDAIIKCIKNIQVRLNAIVRNVRTDNGTELLMHDKKPDLSFLYVFGSLYYPINDSGDLGKLNAKADIGLKPNPIPQQPFNPPTRDDWDHLLQPMFDEYFNPPPSAISLVKVVDTLRAVDIADSPVSTSINQDAPSTIKKDEYGSVLKNKARLVAKGYRQEDGIDFEESFAPVARIEAIRIFIANAATKNMTIYQMDVKMDFLNGELREVVYVSQPEGFVDPDKPNHVYKLKKMRSQLTDYGFKFNKIPLYCDNKSTISLCCNNVQHSRSKHIDVRYHFIKEQVENGVVKLYFVRTNLQTSSQKLCHEKDSTSWTKSWV</sequence>
<keyword evidence="1" id="KW-0479">Metal-binding</keyword>
<keyword evidence="5" id="KW-1185">Reference proteome</keyword>
<proteinExistence type="predicted"/>
<dbReference type="Proteomes" id="UP001151760">
    <property type="component" value="Unassembled WGS sequence"/>
</dbReference>
<dbReference type="EMBL" id="BQNB010015253">
    <property type="protein sequence ID" value="GJT37811.1"/>
    <property type="molecule type" value="Genomic_DNA"/>
</dbReference>
<comment type="caution">
    <text evidence="4">The sequence shown here is derived from an EMBL/GenBank/DDBJ whole genome shotgun (WGS) entry which is preliminary data.</text>
</comment>
<evidence type="ECO:0000256" key="1">
    <source>
        <dbReference type="ARBA" id="ARBA00022723"/>
    </source>
</evidence>
<feature type="domain" description="Reverse transcriptase Ty1/copia-type" evidence="3">
    <location>
        <begin position="737"/>
        <end position="835"/>
    </location>
</feature>
<dbReference type="PANTHER" id="PTHR42648:SF18">
    <property type="entry name" value="RETROTRANSPOSON, UNCLASSIFIED-LIKE PROTEIN"/>
    <property type="match status" value="1"/>
</dbReference>
<name>A0ABQ5DEY4_9ASTR</name>
<accession>A0ABQ5DEY4</accession>
<keyword evidence="2" id="KW-0378">Hydrolase</keyword>
<protein>
    <submittedName>
        <fullName evidence="4">Retrovirus-related pol polyprotein from transposon TNT 1-94</fullName>
    </submittedName>
</protein>
<evidence type="ECO:0000313" key="4">
    <source>
        <dbReference type="EMBL" id="GJT37811.1"/>
    </source>
</evidence>
<dbReference type="CDD" id="cd09272">
    <property type="entry name" value="RNase_HI_RT_Ty1"/>
    <property type="match status" value="1"/>
</dbReference>
<evidence type="ECO:0000259" key="3">
    <source>
        <dbReference type="Pfam" id="PF07727"/>
    </source>
</evidence>
<dbReference type="Pfam" id="PF07727">
    <property type="entry name" value="RVT_2"/>
    <property type="match status" value="1"/>
</dbReference>
<dbReference type="PANTHER" id="PTHR42648">
    <property type="entry name" value="TRANSPOSASE, PUTATIVE-RELATED"/>
    <property type="match status" value="1"/>
</dbReference>
<reference evidence="4" key="1">
    <citation type="journal article" date="2022" name="Int. J. Mol. Sci.">
        <title>Draft Genome of Tanacetum Coccineum: Genomic Comparison of Closely Related Tanacetum-Family Plants.</title>
        <authorList>
            <person name="Yamashiro T."/>
            <person name="Shiraishi A."/>
            <person name="Nakayama K."/>
            <person name="Satake H."/>
        </authorList>
    </citation>
    <scope>NUCLEOTIDE SEQUENCE</scope>
</reference>